<accession>A0A2B4RNC9</accession>
<evidence type="ECO:0000256" key="2">
    <source>
        <dbReference type="ARBA" id="ARBA00023008"/>
    </source>
</evidence>
<proteinExistence type="predicted"/>
<reference evidence="5" key="1">
    <citation type="journal article" date="2017" name="bioRxiv">
        <title>Comparative analysis of the genomes of Stylophora pistillata and Acropora digitifera provides evidence for extensive differences between species of corals.</title>
        <authorList>
            <person name="Voolstra C.R."/>
            <person name="Li Y."/>
            <person name="Liew Y.J."/>
            <person name="Baumgarten S."/>
            <person name="Zoccola D."/>
            <person name="Flot J.-F."/>
            <person name="Tambutte S."/>
            <person name="Allemand D."/>
            <person name="Aranda M."/>
        </authorList>
    </citation>
    <scope>NUCLEOTIDE SEQUENCE [LARGE SCALE GENOMIC DNA]</scope>
</reference>
<evidence type="ECO:0000259" key="3">
    <source>
        <dbReference type="Pfam" id="PF00264"/>
    </source>
</evidence>
<protein>
    <submittedName>
        <fullName evidence="4">Tyrosinase</fullName>
    </submittedName>
</protein>
<dbReference type="Gene3D" id="1.10.1280.10">
    <property type="entry name" value="Di-copper center containing domain from catechol oxidase"/>
    <property type="match status" value="1"/>
</dbReference>
<keyword evidence="1" id="KW-0479">Metal-binding</keyword>
<keyword evidence="2" id="KW-0186">Copper</keyword>
<dbReference type="Proteomes" id="UP000225706">
    <property type="component" value="Unassembled WGS sequence"/>
</dbReference>
<dbReference type="GO" id="GO:0046872">
    <property type="term" value="F:metal ion binding"/>
    <property type="evidence" value="ECO:0007669"/>
    <property type="project" value="UniProtKB-KW"/>
</dbReference>
<dbReference type="PANTHER" id="PTHR11474:SF126">
    <property type="entry name" value="TYROSINASE-LIKE PROTEIN TYR-1-RELATED"/>
    <property type="match status" value="1"/>
</dbReference>
<dbReference type="PANTHER" id="PTHR11474">
    <property type="entry name" value="TYROSINASE FAMILY MEMBER"/>
    <property type="match status" value="1"/>
</dbReference>
<evidence type="ECO:0000256" key="1">
    <source>
        <dbReference type="ARBA" id="ARBA00022723"/>
    </source>
</evidence>
<feature type="domain" description="Tyrosinase copper-binding" evidence="3">
    <location>
        <begin position="25"/>
        <end position="202"/>
    </location>
</feature>
<name>A0A2B4RNC9_STYPI</name>
<keyword evidence="5" id="KW-1185">Reference proteome</keyword>
<gene>
    <name evidence="4" type="primary">melC2</name>
    <name evidence="4" type="ORF">AWC38_SpisGene16948</name>
</gene>
<dbReference type="Pfam" id="PF00264">
    <property type="entry name" value="Tyrosinase"/>
    <property type="match status" value="1"/>
</dbReference>
<dbReference type="AlphaFoldDB" id="A0A2B4RNC9"/>
<dbReference type="EMBL" id="LSMT01000398">
    <property type="protein sequence ID" value="PFX18676.1"/>
    <property type="molecule type" value="Genomic_DNA"/>
</dbReference>
<evidence type="ECO:0000313" key="4">
    <source>
        <dbReference type="EMBL" id="PFX18676.1"/>
    </source>
</evidence>
<dbReference type="InterPro" id="IPR002227">
    <property type="entry name" value="Tyrosinase_Cu-bd"/>
</dbReference>
<dbReference type="InterPro" id="IPR008922">
    <property type="entry name" value="Di-copper_centre_dom_sf"/>
</dbReference>
<dbReference type="GO" id="GO:0016491">
    <property type="term" value="F:oxidoreductase activity"/>
    <property type="evidence" value="ECO:0007669"/>
    <property type="project" value="InterPro"/>
</dbReference>
<dbReference type="OrthoDB" id="5978528at2759"/>
<organism evidence="4 5">
    <name type="scientific">Stylophora pistillata</name>
    <name type="common">Smooth cauliflower coral</name>
    <dbReference type="NCBI Taxonomy" id="50429"/>
    <lineage>
        <taxon>Eukaryota</taxon>
        <taxon>Metazoa</taxon>
        <taxon>Cnidaria</taxon>
        <taxon>Anthozoa</taxon>
        <taxon>Hexacorallia</taxon>
        <taxon>Scleractinia</taxon>
        <taxon>Astrocoeniina</taxon>
        <taxon>Pocilloporidae</taxon>
        <taxon>Stylophora</taxon>
    </lineage>
</organism>
<dbReference type="PRINTS" id="PR00092">
    <property type="entry name" value="TYROSINASE"/>
</dbReference>
<dbReference type="SUPFAM" id="SSF48056">
    <property type="entry name" value="Di-copper centre-containing domain"/>
    <property type="match status" value="1"/>
</dbReference>
<sequence>MSKEERRRYISTIKTASTDQRFRGDYENLINMHQRLFSGPIHQPQQFLPWHRWYILQYENLLRRVDCKFTVAFWDWSLDADPWGASNELELWHSGDSGFGGNGAGGCVRDGPFRQGVWSAVSLNGRKCLTRQFRGTPPDSAAVQEVIIQNSFETFESELRINLHDQVHCLIGGTMCTTESASPPEFFLHHGFIDKIWNDRQKRTRNHAWQQVSLMGSGGVQATAVTDLSQQPGGVRVEYEASSRETRIMGRLQGKSIAQLHETKRKPFTNLLGASLRLFHVSTEEAKKAKENEKILQPVNAG</sequence>
<comment type="caution">
    <text evidence="4">The sequence shown here is derived from an EMBL/GenBank/DDBJ whole genome shotgun (WGS) entry which is preliminary data.</text>
</comment>
<evidence type="ECO:0000313" key="5">
    <source>
        <dbReference type="Proteomes" id="UP000225706"/>
    </source>
</evidence>
<dbReference type="InterPro" id="IPR050316">
    <property type="entry name" value="Tyrosinase/Hemocyanin"/>
</dbReference>
<dbReference type="STRING" id="50429.A0A2B4RNC9"/>